<dbReference type="InterPro" id="IPR002013">
    <property type="entry name" value="SAC_dom"/>
</dbReference>
<dbReference type="PROSITE" id="PS50275">
    <property type="entry name" value="SAC"/>
    <property type="match status" value="1"/>
</dbReference>
<evidence type="ECO:0000256" key="3">
    <source>
        <dbReference type="ARBA" id="ARBA00023136"/>
    </source>
</evidence>
<comment type="subcellular location">
    <subcellularLocation>
        <location evidence="1">Endomembrane system</location>
    </subcellularLocation>
</comment>
<evidence type="ECO:0000256" key="1">
    <source>
        <dbReference type="ARBA" id="ARBA00004308"/>
    </source>
</evidence>
<keyword evidence="3" id="KW-0472">Membrane</keyword>
<dbReference type="GO" id="GO:0046856">
    <property type="term" value="P:phosphatidylinositol dephosphorylation"/>
    <property type="evidence" value="ECO:0007669"/>
    <property type="project" value="InterPro"/>
</dbReference>
<feature type="region of interest" description="Disordered" evidence="4">
    <location>
        <begin position="627"/>
        <end position="666"/>
    </location>
</feature>
<protein>
    <recommendedName>
        <fullName evidence="5">SAC domain-containing protein</fullName>
    </recommendedName>
</protein>
<evidence type="ECO:0000259" key="5">
    <source>
        <dbReference type="PROSITE" id="PS50275"/>
    </source>
</evidence>
<dbReference type="PANTHER" id="PTHR45738">
    <property type="entry name" value="POLYPHOSPHOINOSITIDE PHOSPHATASE"/>
    <property type="match status" value="1"/>
</dbReference>
<dbReference type="VEuPathDB" id="FungiDB:H257_12237"/>
<evidence type="ECO:0000313" key="6">
    <source>
        <dbReference type="EMBL" id="RQM22893.1"/>
    </source>
</evidence>
<dbReference type="InterPro" id="IPR043573">
    <property type="entry name" value="Fig4-like"/>
</dbReference>
<feature type="region of interest" description="Disordered" evidence="4">
    <location>
        <begin position="884"/>
        <end position="915"/>
    </location>
</feature>
<keyword evidence="2" id="KW-0378">Hydrolase</keyword>
<dbReference type="AlphaFoldDB" id="A0A3R7Y786"/>
<gene>
    <name evidence="6" type="ORF">B5M09_007105</name>
</gene>
<reference evidence="6" key="1">
    <citation type="submission" date="2018-07" db="EMBL/GenBank/DDBJ databases">
        <title>Annotation of Aphanomyces astaci genome assembly.</title>
        <authorList>
            <person name="Studholme D.J."/>
        </authorList>
    </citation>
    <scope>NUCLEOTIDE SEQUENCE [LARGE SCALE GENOMIC DNA]</scope>
    <source>
        <strain evidence="6">Pc</strain>
    </source>
</reference>
<name>A0A3R7Y786_APHAT</name>
<evidence type="ECO:0000313" key="7">
    <source>
        <dbReference type="Proteomes" id="UP000284702"/>
    </source>
</evidence>
<feature type="compositionally biased region" description="Polar residues" evidence="4">
    <location>
        <begin position="627"/>
        <end position="642"/>
    </location>
</feature>
<organism evidence="6 7">
    <name type="scientific">Aphanomyces astaci</name>
    <name type="common">Crayfish plague agent</name>
    <dbReference type="NCBI Taxonomy" id="112090"/>
    <lineage>
        <taxon>Eukaryota</taxon>
        <taxon>Sar</taxon>
        <taxon>Stramenopiles</taxon>
        <taxon>Oomycota</taxon>
        <taxon>Saprolegniomycetes</taxon>
        <taxon>Saprolegniales</taxon>
        <taxon>Verrucalvaceae</taxon>
        <taxon>Aphanomyces</taxon>
    </lineage>
</organism>
<feature type="domain" description="SAC" evidence="5">
    <location>
        <begin position="326"/>
        <end position="757"/>
    </location>
</feature>
<accession>A0A3R7Y786</accession>
<dbReference type="PANTHER" id="PTHR45738:SF5">
    <property type="entry name" value="POLYPHOSPHOINOSITIDE PHOSPHATASE"/>
    <property type="match status" value="1"/>
</dbReference>
<evidence type="ECO:0000256" key="2">
    <source>
        <dbReference type="ARBA" id="ARBA00022801"/>
    </source>
</evidence>
<dbReference type="EMBL" id="MZMZ02003070">
    <property type="protein sequence ID" value="RQM22893.1"/>
    <property type="molecule type" value="Genomic_DNA"/>
</dbReference>
<feature type="compositionally biased region" description="Polar residues" evidence="4">
    <location>
        <begin position="1031"/>
        <end position="1046"/>
    </location>
</feature>
<dbReference type="GO" id="GO:0043813">
    <property type="term" value="F:phosphatidylinositol-3,5-bisphosphate 5-phosphatase activity"/>
    <property type="evidence" value="ECO:0007669"/>
    <property type="project" value="InterPro"/>
</dbReference>
<keyword evidence="7" id="KW-1185">Reference proteome</keyword>
<proteinExistence type="predicted"/>
<dbReference type="Proteomes" id="UP000284702">
    <property type="component" value="Unassembled WGS sequence"/>
</dbReference>
<sequence>MASADKQVISGWLLRRTTMGFFQVKGTGDWSRVWCEFDVLAGLFAVYLDGEKHRRLLNWKIQVCTINHVRNDGRFCIELEYGQQRKKETFASTSKSYDIEWWFDVLASSKLALAEGRVPNPPLLVRTPGVVTHVPVGKKDKVKATPKPLRRRQPKLSASIQRFERFTVYETRTHFYLVGSDRLYSQFRMFTLDRTVKDPANLAAIFTDEPAVLGWDAMEATLQELDFDARKSSASAPSTPVGLVRAFSAVAIVGFVKFLQGYYLVLATQRRKIGCIGGHYIYAIQSVQYLAIRQPAATDGTPWTWVNRWFNPDAVEDAEDRYSVLFKLVDLTKDFYYSPTYDLTHTLQHNMTTNQTKPFNMYEVVVPIEFEWNHFLTDEFHACLSSPTARDDWVQPLVMGFYEQRKCSLFGRLISIIVLARRSRHFAGTRFLKRGVCASNVSDTGKVANDVETEQIIEDESTQGKLSSFVQYRGSIPIFWTQESSVTVPKPPIKCMMGVQWPRLRTDTYICVVNRIDPSYTATQMHFADLFERYGSPVLVLNLVKQQEKTAREKLLGQEFKDAIEYLNTFLPPEHRIRYVALDYSRLSKFKVDHSKVEAVRQGLEKVGAWALDQTGFFCSAPKRQIGTGTNKRTARRTTIPTMSPMPKALGGGGPTPPRPTTPPLQALKPLSPTIPRDSGDWLEQHGVLRTNCIDCLDRTNVAQFSVAMLVSIALGQQLYAMGIRNTPVLESSSQILQELTTMFGHMGDVISMQYGGSEAHKNVTKSKENIKAWELLTSIRRYYSNAFTDNLKQDAINLFLGIYVPSPSTSPLWLLESDYYLHNVKIQRGLALSEMGPFHRRTNLKQQRSADDKRLALYHRDALQPQWWKPSIEAFDAPKFIDRQGGGGGAVKPTPRTSSSSSSVDHHRKASTASIGSMDDSILQATDKDELFFFDKALGHTFMIPVYIVAKDASSDGGHVQHLHHHAMAPPAAASLVRSQSSLMAQKVRAMSAPDEGGGGGAASSTDVTMKRSLSNVGLKDLDVGKVEGSTHNNTNSSHTGEQPSLNIEEYAAARGIRKEYIGTCTHTTTPDAAYVGYVESKGNLAFWEKDNKSVRSDFVVYLREFSIDADDVDGIHDAAVRGGCTYKIQTGVYAGLDQHTKARALLPTKKFVLKTSDMLLADDRKDDESMWNRPVDPATADLYASYFDQTVNMSWHPAEHGVVGDESITTDTMQSSQLDQTTTATGQYDDYILFNASAADHQFGDVMKTVNELSFVKKN</sequence>
<feature type="region of interest" description="Disordered" evidence="4">
    <location>
        <begin position="1027"/>
        <end position="1046"/>
    </location>
</feature>
<comment type="caution">
    <text evidence="6">The sequence shown here is derived from an EMBL/GenBank/DDBJ whole genome shotgun (WGS) entry which is preliminary data.</text>
</comment>
<evidence type="ECO:0000256" key="4">
    <source>
        <dbReference type="SAM" id="MobiDB-lite"/>
    </source>
</evidence>
<dbReference type="Pfam" id="PF02383">
    <property type="entry name" value="Syja_N"/>
    <property type="match status" value="1"/>
</dbReference>
<dbReference type="GO" id="GO:0012505">
    <property type="term" value="C:endomembrane system"/>
    <property type="evidence" value="ECO:0007669"/>
    <property type="project" value="UniProtKB-SubCell"/>
</dbReference>